<keyword evidence="2" id="KW-0489">Methyltransferase</keyword>
<evidence type="ECO:0000256" key="1">
    <source>
        <dbReference type="SAM" id="MobiDB-lite"/>
    </source>
</evidence>
<dbReference type="GO" id="GO:0008168">
    <property type="term" value="F:methyltransferase activity"/>
    <property type="evidence" value="ECO:0007669"/>
    <property type="project" value="UniProtKB-KW"/>
</dbReference>
<dbReference type="AlphaFoldDB" id="A0A6G9H2L1"/>
<dbReference type="Pfam" id="PF24675">
    <property type="entry name" value="NpmA"/>
    <property type="match status" value="1"/>
</dbReference>
<organism evidence="2 3">
    <name type="scientific">Streptomyces liangshanensis</name>
    <dbReference type="NCBI Taxonomy" id="2717324"/>
    <lineage>
        <taxon>Bacteria</taxon>
        <taxon>Bacillati</taxon>
        <taxon>Actinomycetota</taxon>
        <taxon>Actinomycetes</taxon>
        <taxon>Kitasatosporales</taxon>
        <taxon>Streptomycetaceae</taxon>
        <taxon>Streptomyces</taxon>
    </lineage>
</organism>
<protein>
    <submittedName>
        <fullName evidence="2">16S rRNA (Adenine(1408)-N(1))-methyltransferase KamB</fullName>
    </submittedName>
</protein>
<reference evidence="2 3" key="1">
    <citation type="submission" date="2020-03" db="EMBL/GenBank/DDBJ databases">
        <title>A novel species.</title>
        <authorList>
            <person name="Gao J."/>
        </authorList>
    </citation>
    <scope>NUCLEOTIDE SEQUENCE [LARGE SCALE GENOMIC DNA]</scope>
    <source>
        <strain evidence="2 3">QMT-12</strain>
    </source>
</reference>
<accession>A0A6G9H2L1</accession>
<gene>
    <name evidence="2" type="primary">kamB</name>
    <name evidence="2" type="ORF">HA039_23055</name>
</gene>
<proteinExistence type="predicted"/>
<dbReference type="RefSeq" id="WP_167032973.1">
    <property type="nucleotide sequence ID" value="NZ_CP050177.1"/>
</dbReference>
<dbReference type="InterPro" id="IPR029063">
    <property type="entry name" value="SAM-dependent_MTases_sf"/>
</dbReference>
<evidence type="ECO:0000313" key="3">
    <source>
        <dbReference type="Proteomes" id="UP000501179"/>
    </source>
</evidence>
<dbReference type="GO" id="GO:0032259">
    <property type="term" value="P:methylation"/>
    <property type="evidence" value="ECO:0007669"/>
    <property type="project" value="UniProtKB-KW"/>
</dbReference>
<keyword evidence="3" id="KW-1185">Reference proteome</keyword>
<dbReference type="Proteomes" id="UP000501179">
    <property type="component" value="Chromosome"/>
</dbReference>
<evidence type="ECO:0000313" key="2">
    <source>
        <dbReference type="EMBL" id="QIQ04772.1"/>
    </source>
</evidence>
<dbReference type="InterPro" id="IPR056262">
    <property type="entry name" value="NpmA"/>
</dbReference>
<name>A0A6G9H2L1_9ACTN</name>
<dbReference type="EMBL" id="CP050177">
    <property type="protein sequence ID" value="QIQ04772.1"/>
    <property type="molecule type" value="Genomic_DNA"/>
</dbReference>
<dbReference type="SUPFAM" id="SSF53335">
    <property type="entry name" value="S-adenosyl-L-methionine-dependent methyltransferases"/>
    <property type="match status" value="1"/>
</dbReference>
<keyword evidence="2" id="KW-0808">Transferase</keyword>
<dbReference type="NCBIfam" id="NF000363">
    <property type="entry name" value="self_KamB"/>
    <property type="match status" value="1"/>
</dbReference>
<sequence length="243" mass="25845">MAMRRVLGKRIVEIGEGAFDDLLARHEGVVLDVGTGDGKHPFHLARQRPDQLVIGLDAAKDNLRKTAAKAAANPAKGGLANLLYLWSPAEQLPAGLRGVTELHMLMPWGSLLRGMLGSDPSMLRGLAAVCEPDARFLTTLNLHAWRPPVPEVGDHPEPTPESAVKELGPLLAAAGWRLDEAKYLDAEEIAALSTSWTRRLNSTRAQLDVLALTGVVNPTREPDPAAEPEDGHGDGAAAPAPGV</sequence>
<feature type="region of interest" description="Disordered" evidence="1">
    <location>
        <begin position="215"/>
        <end position="243"/>
    </location>
</feature>
<dbReference type="Gene3D" id="3.40.50.150">
    <property type="entry name" value="Vaccinia Virus protein VP39"/>
    <property type="match status" value="1"/>
</dbReference>
<dbReference type="KEGG" id="slia:HA039_23055"/>